<dbReference type="OrthoDB" id="2919606at2759"/>
<evidence type="ECO:0000313" key="2">
    <source>
        <dbReference type="Proteomes" id="UP000807306"/>
    </source>
</evidence>
<protein>
    <recommendedName>
        <fullName evidence="3">F-box domain-containing protein</fullName>
    </recommendedName>
</protein>
<keyword evidence="2" id="KW-1185">Reference proteome</keyword>
<proteinExistence type="predicted"/>
<dbReference type="SUPFAM" id="SSF52047">
    <property type="entry name" value="RNI-like"/>
    <property type="match status" value="1"/>
</dbReference>
<name>A0A9P6EPI2_9AGAR</name>
<evidence type="ECO:0000313" key="1">
    <source>
        <dbReference type="EMBL" id="KAF9532777.1"/>
    </source>
</evidence>
<sequence length="495" mass="56041">MLILTNIQFDLPQVHIPVQIPPRRPESIKGPSALEDVPPEILAQIFVCYLELASKSIHEARQTLRSTCKEWKTIVDGTAEIWAFLDIRVREKASASLLGTVQAWLSRSNRFPLRISFSVDGYGPLVPALGGRLANHILRTLFRHVERWHTVSFSFGLDPFDTLPSFDEGRTPQILETVEIRSDSYTAPQYKWLGELLQRSPNLRTFIDSIPPTHASTYIPYISFPKISILKMNKILDASLALQLIAEMPILEVCHLSLVYDSGHATDSICSDPPPTWITSYMTELKVTVRGSGKTFFDPLLVPNLQSFELHLRSEQMKGPQPEYMAWDFLRQVAFTVTSFTIRNLFMSDGDLLGCLEILSPNLKTLRILQSMDELTTLDLYRIENFTGKVISALSSDDNTANYAPLCPKLEVLVLQRCVNADDGLLSTMVASRWQKYQTMTLSHCRKESKDSSVQMSGLFFFDVVFRYHSHEKDREALVAMRQQGLAGCTKFGRA</sequence>
<dbReference type="InterPro" id="IPR032675">
    <property type="entry name" value="LRR_dom_sf"/>
</dbReference>
<dbReference type="Proteomes" id="UP000807306">
    <property type="component" value="Unassembled WGS sequence"/>
</dbReference>
<organism evidence="1 2">
    <name type="scientific">Crepidotus variabilis</name>
    <dbReference type="NCBI Taxonomy" id="179855"/>
    <lineage>
        <taxon>Eukaryota</taxon>
        <taxon>Fungi</taxon>
        <taxon>Dikarya</taxon>
        <taxon>Basidiomycota</taxon>
        <taxon>Agaricomycotina</taxon>
        <taxon>Agaricomycetes</taxon>
        <taxon>Agaricomycetidae</taxon>
        <taxon>Agaricales</taxon>
        <taxon>Agaricineae</taxon>
        <taxon>Crepidotaceae</taxon>
        <taxon>Crepidotus</taxon>
    </lineage>
</organism>
<dbReference type="EMBL" id="MU157830">
    <property type="protein sequence ID" value="KAF9532777.1"/>
    <property type="molecule type" value="Genomic_DNA"/>
</dbReference>
<gene>
    <name evidence="1" type="ORF">CPB83DRAFT_581372</name>
</gene>
<dbReference type="AlphaFoldDB" id="A0A9P6EPI2"/>
<reference evidence="1" key="1">
    <citation type="submission" date="2020-11" db="EMBL/GenBank/DDBJ databases">
        <authorList>
            <consortium name="DOE Joint Genome Institute"/>
            <person name="Ahrendt S."/>
            <person name="Riley R."/>
            <person name="Andreopoulos W."/>
            <person name="Labutti K."/>
            <person name="Pangilinan J."/>
            <person name="Ruiz-Duenas F.J."/>
            <person name="Barrasa J.M."/>
            <person name="Sanchez-Garcia M."/>
            <person name="Camarero S."/>
            <person name="Miyauchi S."/>
            <person name="Serrano A."/>
            <person name="Linde D."/>
            <person name="Babiker R."/>
            <person name="Drula E."/>
            <person name="Ayuso-Fernandez I."/>
            <person name="Pacheco R."/>
            <person name="Padilla G."/>
            <person name="Ferreira P."/>
            <person name="Barriuso J."/>
            <person name="Kellner H."/>
            <person name="Castanera R."/>
            <person name="Alfaro M."/>
            <person name="Ramirez L."/>
            <person name="Pisabarro A.G."/>
            <person name="Kuo A."/>
            <person name="Tritt A."/>
            <person name="Lipzen A."/>
            <person name="He G."/>
            <person name="Yan M."/>
            <person name="Ng V."/>
            <person name="Cullen D."/>
            <person name="Martin F."/>
            <person name="Rosso M.-N."/>
            <person name="Henrissat B."/>
            <person name="Hibbett D."/>
            <person name="Martinez A.T."/>
            <person name="Grigoriev I.V."/>
        </authorList>
    </citation>
    <scope>NUCLEOTIDE SEQUENCE</scope>
    <source>
        <strain evidence="1">CBS 506.95</strain>
    </source>
</reference>
<comment type="caution">
    <text evidence="1">The sequence shown here is derived from an EMBL/GenBank/DDBJ whole genome shotgun (WGS) entry which is preliminary data.</text>
</comment>
<evidence type="ECO:0008006" key="3">
    <source>
        <dbReference type="Google" id="ProtNLM"/>
    </source>
</evidence>
<dbReference type="Gene3D" id="3.80.10.10">
    <property type="entry name" value="Ribonuclease Inhibitor"/>
    <property type="match status" value="1"/>
</dbReference>
<accession>A0A9P6EPI2</accession>